<dbReference type="EMBL" id="WJIE01000003">
    <property type="protein sequence ID" value="MRG92588.1"/>
    <property type="molecule type" value="Genomic_DNA"/>
</dbReference>
<gene>
    <name evidence="2" type="ORF">GF068_11700</name>
</gene>
<comment type="caution">
    <text evidence="2">The sequence shown here is derived from an EMBL/GenBank/DDBJ whole genome shotgun (WGS) entry which is preliminary data.</text>
</comment>
<keyword evidence="3" id="KW-1185">Reference proteome</keyword>
<dbReference type="RefSeq" id="WP_153819454.1">
    <property type="nucleotide sequence ID" value="NZ_WJIE01000003.1"/>
</dbReference>
<sequence length="131" mass="14693">MLVTLRIRTTRDEGRSALCELTLDRRQSFSALAASLFTQWEIETGGPRLDPEDRDGLLRRLEGWLVTHRHDLRCGQAPIFEYTCLRPPAPPAKRPRPLPRPAEAPPSPPGDDSGEDGALKRIEAQIDWQGS</sequence>
<protein>
    <submittedName>
        <fullName evidence="2">Uncharacterized protein</fullName>
    </submittedName>
</protein>
<evidence type="ECO:0000256" key="1">
    <source>
        <dbReference type="SAM" id="MobiDB-lite"/>
    </source>
</evidence>
<evidence type="ECO:0000313" key="3">
    <source>
        <dbReference type="Proteomes" id="UP000440224"/>
    </source>
</evidence>
<dbReference type="Proteomes" id="UP000440224">
    <property type="component" value="Unassembled WGS sequence"/>
</dbReference>
<proteinExistence type="predicted"/>
<feature type="compositionally biased region" description="Pro residues" evidence="1">
    <location>
        <begin position="87"/>
        <end position="109"/>
    </location>
</feature>
<feature type="region of interest" description="Disordered" evidence="1">
    <location>
        <begin position="84"/>
        <end position="119"/>
    </location>
</feature>
<name>A0A6N7PKP3_9BACT</name>
<reference evidence="2 3" key="1">
    <citation type="submission" date="2019-10" db="EMBL/GenBank/DDBJ databases">
        <title>A soil myxobacterium in the family Polyangiaceae.</title>
        <authorList>
            <person name="Li Y."/>
            <person name="Wang J."/>
        </authorList>
    </citation>
    <scope>NUCLEOTIDE SEQUENCE [LARGE SCALE GENOMIC DNA]</scope>
    <source>
        <strain evidence="2 3">DSM 14734</strain>
    </source>
</reference>
<dbReference type="OrthoDB" id="9836257at2"/>
<evidence type="ECO:0000313" key="2">
    <source>
        <dbReference type="EMBL" id="MRG92588.1"/>
    </source>
</evidence>
<accession>A0A6N7PKP3</accession>
<dbReference type="AlphaFoldDB" id="A0A6N7PKP3"/>
<organism evidence="2 3">
    <name type="scientific">Polyangium spumosum</name>
    <dbReference type="NCBI Taxonomy" id="889282"/>
    <lineage>
        <taxon>Bacteria</taxon>
        <taxon>Pseudomonadati</taxon>
        <taxon>Myxococcota</taxon>
        <taxon>Polyangia</taxon>
        <taxon>Polyangiales</taxon>
        <taxon>Polyangiaceae</taxon>
        <taxon>Polyangium</taxon>
    </lineage>
</organism>